<keyword evidence="2" id="KW-0808">Transferase</keyword>
<keyword evidence="3" id="KW-1185">Reference proteome</keyword>
<evidence type="ECO:0000313" key="3">
    <source>
        <dbReference type="Proteomes" id="UP000308652"/>
    </source>
</evidence>
<dbReference type="GO" id="GO:0005524">
    <property type="term" value="F:ATP binding"/>
    <property type="evidence" value="ECO:0007669"/>
    <property type="project" value="InterPro"/>
</dbReference>
<dbReference type="OrthoDB" id="3260205at2759"/>
<dbReference type="PROSITE" id="PS50011">
    <property type="entry name" value="PROTEIN_KINASE_DOM"/>
    <property type="match status" value="1"/>
</dbReference>
<dbReference type="PROSITE" id="PS00109">
    <property type="entry name" value="PROTEIN_KINASE_TYR"/>
    <property type="match status" value="1"/>
</dbReference>
<name>A0A5C3M2F3_9AGAR</name>
<evidence type="ECO:0000313" key="2">
    <source>
        <dbReference type="EMBL" id="TFK38546.1"/>
    </source>
</evidence>
<dbReference type="AlphaFoldDB" id="A0A5C3M2F3"/>
<keyword evidence="2" id="KW-0418">Kinase</keyword>
<reference evidence="2 3" key="1">
    <citation type="journal article" date="2019" name="Nat. Ecol. Evol.">
        <title>Megaphylogeny resolves global patterns of mushroom evolution.</title>
        <authorList>
            <person name="Varga T."/>
            <person name="Krizsan K."/>
            <person name="Foldi C."/>
            <person name="Dima B."/>
            <person name="Sanchez-Garcia M."/>
            <person name="Sanchez-Ramirez S."/>
            <person name="Szollosi G.J."/>
            <person name="Szarkandi J.G."/>
            <person name="Papp V."/>
            <person name="Albert L."/>
            <person name="Andreopoulos W."/>
            <person name="Angelini C."/>
            <person name="Antonin V."/>
            <person name="Barry K.W."/>
            <person name="Bougher N.L."/>
            <person name="Buchanan P."/>
            <person name="Buyck B."/>
            <person name="Bense V."/>
            <person name="Catcheside P."/>
            <person name="Chovatia M."/>
            <person name="Cooper J."/>
            <person name="Damon W."/>
            <person name="Desjardin D."/>
            <person name="Finy P."/>
            <person name="Geml J."/>
            <person name="Haridas S."/>
            <person name="Hughes K."/>
            <person name="Justo A."/>
            <person name="Karasinski D."/>
            <person name="Kautmanova I."/>
            <person name="Kiss B."/>
            <person name="Kocsube S."/>
            <person name="Kotiranta H."/>
            <person name="LaButti K.M."/>
            <person name="Lechner B.E."/>
            <person name="Liimatainen K."/>
            <person name="Lipzen A."/>
            <person name="Lukacs Z."/>
            <person name="Mihaltcheva S."/>
            <person name="Morgado L.N."/>
            <person name="Niskanen T."/>
            <person name="Noordeloos M.E."/>
            <person name="Ohm R.A."/>
            <person name="Ortiz-Santana B."/>
            <person name="Ovrebo C."/>
            <person name="Racz N."/>
            <person name="Riley R."/>
            <person name="Savchenko A."/>
            <person name="Shiryaev A."/>
            <person name="Soop K."/>
            <person name="Spirin V."/>
            <person name="Szebenyi C."/>
            <person name="Tomsovsky M."/>
            <person name="Tulloss R.E."/>
            <person name="Uehling J."/>
            <person name="Grigoriev I.V."/>
            <person name="Vagvolgyi C."/>
            <person name="Papp T."/>
            <person name="Martin F.M."/>
            <person name="Miettinen O."/>
            <person name="Hibbett D.S."/>
            <person name="Nagy L.G."/>
        </authorList>
    </citation>
    <scope>NUCLEOTIDE SEQUENCE [LARGE SCALE GENOMIC DNA]</scope>
    <source>
        <strain evidence="2 3">CBS 166.37</strain>
    </source>
</reference>
<dbReference type="EMBL" id="ML213603">
    <property type="protein sequence ID" value="TFK38546.1"/>
    <property type="molecule type" value="Genomic_DNA"/>
</dbReference>
<dbReference type="Proteomes" id="UP000308652">
    <property type="component" value="Unassembled WGS sequence"/>
</dbReference>
<dbReference type="GO" id="GO:0004674">
    <property type="term" value="F:protein serine/threonine kinase activity"/>
    <property type="evidence" value="ECO:0007669"/>
    <property type="project" value="TreeGrafter"/>
</dbReference>
<dbReference type="InterPro" id="IPR001245">
    <property type="entry name" value="Ser-Thr/Tyr_kinase_cat_dom"/>
</dbReference>
<dbReference type="InterPro" id="IPR000719">
    <property type="entry name" value="Prot_kinase_dom"/>
</dbReference>
<dbReference type="SUPFAM" id="SSF56112">
    <property type="entry name" value="Protein kinase-like (PK-like)"/>
    <property type="match status" value="1"/>
</dbReference>
<evidence type="ECO:0000259" key="1">
    <source>
        <dbReference type="PROSITE" id="PS50011"/>
    </source>
</evidence>
<dbReference type="Pfam" id="PF07714">
    <property type="entry name" value="PK_Tyr_Ser-Thr"/>
    <property type="match status" value="1"/>
</dbReference>
<dbReference type="InterPro" id="IPR011009">
    <property type="entry name" value="Kinase-like_dom_sf"/>
</dbReference>
<gene>
    <name evidence="2" type="ORF">BDQ12DRAFT_666248</name>
</gene>
<dbReference type="PANTHER" id="PTHR44329">
    <property type="entry name" value="SERINE/THREONINE-PROTEIN KINASE TNNI3K-RELATED"/>
    <property type="match status" value="1"/>
</dbReference>
<accession>A0A5C3M2F3</accession>
<feature type="domain" description="Protein kinase" evidence="1">
    <location>
        <begin position="1"/>
        <end position="292"/>
    </location>
</feature>
<dbReference type="InterPro" id="IPR008266">
    <property type="entry name" value="Tyr_kinase_AS"/>
</dbReference>
<protein>
    <submittedName>
        <fullName evidence="2">Kinase-like domain-containing protein</fullName>
    </submittedName>
</protein>
<dbReference type="InterPro" id="IPR051681">
    <property type="entry name" value="Ser/Thr_Kinases-Pseudokinases"/>
</dbReference>
<organism evidence="2 3">
    <name type="scientific">Crucibulum laeve</name>
    <dbReference type="NCBI Taxonomy" id="68775"/>
    <lineage>
        <taxon>Eukaryota</taxon>
        <taxon>Fungi</taxon>
        <taxon>Dikarya</taxon>
        <taxon>Basidiomycota</taxon>
        <taxon>Agaricomycotina</taxon>
        <taxon>Agaricomycetes</taxon>
        <taxon>Agaricomycetidae</taxon>
        <taxon>Agaricales</taxon>
        <taxon>Agaricineae</taxon>
        <taxon>Nidulariaceae</taxon>
        <taxon>Crucibulum</taxon>
    </lineage>
</organism>
<sequence>MSLLGNATTSLRILDDEIQISDAHYFASGGFANIWRGTTLTDTNGNVKIRLRREFIIWSDLSHENILPIYGTFTHEPIGGTGVVLPFRPLGTISTFLETYPTADKLALIYEIAEGIRYLHSKDIVHGDLTVGNILIHQKGTEHNPQYIPQLTDFGRSRIIDKKGFTTNIFTAYSRRDYTLSRSFPPEVLHADNPQIKLLTKESDVYTFAMVALEIVTGKQPFYKRTDSQAVFLVMSGTTLSKNDYAGPEAPQLTERFWNLFLMKCWSTSPEGRPSIEKKYFTIPMPDSHAALAISLDTGRWLALENRRRTYTI</sequence>
<dbReference type="Gene3D" id="1.10.510.10">
    <property type="entry name" value="Transferase(Phosphotransferase) domain 1"/>
    <property type="match status" value="1"/>
</dbReference>
<dbReference type="STRING" id="68775.A0A5C3M2F3"/>
<proteinExistence type="predicted"/>